<keyword evidence="1" id="KW-0472">Membrane</keyword>
<comment type="caution">
    <text evidence="2">The sequence shown here is derived from an EMBL/GenBank/DDBJ whole genome shotgun (WGS) entry which is preliminary data.</text>
</comment>
<proteinExistence type="predicted"/>
<name>A0AAP0BR69_9ASPA</name>
<gene>
    <name evidence="2" type="ORF">KSP39_PZI005582</name>
</gene>
<dbReference type="Proteomes" id="UP001418222">
    <property type="component" value="Unassembled WGS sequence"/>
</dbReference>
<keyword evidence="1" id="KW-1133">Transmembrane helix</keyword>
<sequence>MHRSASSSRVSDEYYMTAGQAVATRSAADIDHLPTYDPQLEIAKKETARLRLAENTVHLIPVIIIICAMLLWFFSNPGSNRSLLCNSLEYANIARFRDKLELSINDYCFVRQKLVSLGK</sequence>
<reference evidence="2 3" key="1">
    <citation type="journal article" date="2022" name="Nat. Plants">
        <title>Genomes of leafy and leafless Platanthera orchids illuminate the evolution of mycoheterotrophy.</title>
        <authorList>
            <person name="Li M.H."/>
            <person name="Liu K.W."/>
            <person name="Li Z."/>
            <person name="Lu H.C."/>
            <person name="Ye Q.L."/>
            <person name="Zhang D."/>
            <person name="Wang J.Y."/>
            <person name="Li Y.F."/>
            <person name="Zhong Z.M."/>
            <person name="Liu X."/>
            <person name="Yu X."/>
            <person name="Liu D.K."/>
            <person name="Tu X.D."/>
            <person name="Liu B."/>
            <person name="Hao Y."/>
            <person name="Liao X.Y."/>
            <person name="Jiang Y.T."/>
            <person name="Sun W.H."/>
            <person name="Chen J."/>
            <person name="Chen Y.Q."/>
            <person name="Ai Y."/>
            <person name="Zhai J.W."/>
            <person name="Wu S.S."/>
            <person name="Zhou Z."/>
            <person name="Hsiao Y.Y."/>
            <person name="Wu W.L."/>
            <person name="Chen Y.Y."/>
            <person name="Lin Y.F."/>
            <person name="Hsu J.L."/>
            <person name="Li C.Y."/>
            <person name="Wang Z.W."/>
            <person name="Zhao X."/>
            <person name="Zhong W.Y."/>
            <person name="Ma X.K."/>
            <person name="Ma L."/>
            <person name="Huang J."/>
            <person name="Chen G.Z."/>
            <person name="Huang M.Z."/>
            <person name="Huang L."/>
            <person name="Peng D.H."/>
            <person name="Luo Y.B."/>
            <person name="Zou S.Q."/>
            <person name="Chen S.P."/>
            <person name="Lan S."/>
            <person name="Tsai W.C."/>
            <person name="Van de Peer Y."/>
            <person name="Liu Z.J."/>
        </authorList>
    </citation>
    <scope>NUCLEOTIDE SEQUENCE [LARGE SCALE GENOMIC DNA]</scope>
    <source>
        <strain evidence="2">Lor287</strain>
    </source>
</reference>
<accession>A0AAP0BR69</accession>
<dbReference type="AlphaFoldDB" id="A0AAP0BR69"/>
<keyword evidence="1" id="KW-0812">Transmembrane</keyword>
<evidence type="ECO:0000256" key="1">
    <source>
        <dbReference type="SAM" id="Phobius"/>
    </source>
</evidence>
<protein>
    <recommendedName>
        <fullName evidence="4">Transmembrane protein</fullName>
    </recommendedName>
</protein>
<evidence type="ECO:0000313" key="2">
    <source>
        <dbReference type="EMBL" id="KAK8948479.1"/>
    </source>
</evidence>
<evidence type="ECO:0000313" key="3">
    <source>
        <dbReference type="Proteomes" id="UP001418222"/>
    </source>
</evidence>
<dbReference type="EMBL" id="JBBWWQ010000004">
    <property type="protein sequence ID" value="KAK8948479.1"/>
    <property type="molecule type" value="Genomic_DNA"/>
</dbReference>
<dbReference type="PANTHER" id="PTHR34189:SF13">
    <property type="entry name" value="TRANSMEMBRANE PROTEIN"/>
    <property type="match status" value="1"/>
</dbReference>
<feature type="transmembrane region" description="Helical" evidence="1">
    <location>
        <begin position="52"/>
        <end position="74"/>
    </location>
</feature>
<keyword evidence="3" id="KW-1185">Reference proteome</keyword>
<organism evidence="2 3">
    <name type="scientific">Platanthera zijinensis</name>
    <dbReference type="NCBI Taxonomy" id="2320716"/>
    <lineage>
        <taxon>Eukaryota</taxon>
        <taxon>Viridiplantae</taxon>
        <taxon>Streptophyta</taxon>
        <taxon>Embryophyta</taxon>
        <taxon>Tracheophyta</taxon>
        <taxon>Spermatophyta</taxon>
        <taxon>Magnoliopsida</taxon>
        <taxon>Liliopsida</taxon>
        <taxon>Asparagales</taxon>
        <taxon>Orchidaceae</taxon>
        <taxon>Orchidoideae</taxon>
        <taxon>Orchideae</taxon>
        <taxon>Orchidinae</taxon>
        <taxon>Platanthera</taxon>
    </lineage>
</organism>
<dbReference type="PANTHER" id="PTHR34189">
    <property type="entry name" value="TRANSMEMBRANE PROTEIN"/>
    <property type="match status" value="1"/>
</dbReference>
<evidence type="ECO:0008006" key="4">
    <source>
        <dbReference type="Google" id="ProtNLM"/>
    </source>
</evidence>